<dbReference type="AlphaFoldDB" id="A0A1H3YCD4"/>
<accession>A0A1H3YCD4</accession>
<name>A0A1H3YCD4_BIZPA</name>
<evidence type="ECO:0000256" key="1">
    <source>
        <dbReference type="SAM" id="Phobius"/>
    </source>
</evidence>
<feature type="transmembrane region" description="Helical" evidence="1">
    <location>
        <begin position="7"/>
        <end position="27"/>
    </location>
</feature>
<feature type="transmembrane region" description="Helical" evidence="1">
    <location>
        <begin position="153"/>
        <end position="172"/>
    </location>
</feature>
<evidence type="ECO:0008006" key="4">
    <source>
        <dbReference type="Google" id="ProtNLM"/>
    </source>
</evidence>
<dbReference type="RefSeq" id="WP_143034135.1">
    <property type="nucleotide sequence ID" value="NZ_FNQK01000006.1"/>
</dbReference>
<feature type="transmembrane region" description="Helical" evidence="1">
    <location>
        <begin position="56"/>
        <end position="75"/>
    </location>
</feature>
<keyword evidence="1" id="KW-0812">Transmembrane</keyword>
<organism evidence="2 3">
    <name type="scientific">Bizionia paragorgiae</name>
    <dbReference type="NCBI Taxonomy" id="283786"/>
    <lineage>
        <taxon>Bacteria</taxon>
        <taxon>Pseudomonadati</taxon>
        <taxon>Bacteroidota</taxon>
        <taxon>Flavobacteriia</taxon>
        <taxon>Flavobacteriales</taxon>
        <taxon>Flavobacteriaceae</taxon>
        <taxon>Bizionia</taxon>
    </lineage>
</organism>
<keyword evidence="1" id="KW-1133">Transmembrane helix</keyword>
<feature type="transmembrane region" description="Helical" evidence="1">
    <location>
        <begin position="33"/>
        <end position="49"/>
    </location>
</feature>
<dbReference type="Proteomes" id="UP000198846">
    <property type="component" value="Unassembled WGS sequence"/>
</dbReference>
<keyword evidence="1" id="KW-0472">Membrane</keyword>
<reference evidence="2 3" key="1">
    <citation type="submission" date="2016-10" db="EMBL/GenBank/DDBJ databases">
        <authorList>
            <person name="de Groot N.N."/>
        </authorList>
    </citation>
    <scope>NUCLEOTIDE SEQUENCE [LARGE SCALE GENOMIC DNA]</scope>
    <source>
        <strain evidence="2 3">DSM 23842</strain>
    </source>
</reference>
<keyword evidence="3" id="KW-1185">Reference proteome</keyword>
<feature type="transmembrane region" description="Helical" evidence="1">
    <location>
        <begin position="208"/>
        <end position="226"/>
    </location>
</feature>
<sequence>MNQLKHYGLPISLALLASVYIMSVLFHFETLEFISRGFIFPLFVVLYFIQAKEKNTFFAGFLIFYSLSEIVTVFDSRNLPVYYYFCNVMSVLAYFSLAIYLLTRMSLSVLFQRFKLFVLVLFICNTYILYVLNDMVLADAAVQLWTPNFYLEFFYNLSILVVLSLALLSYLYHDSKEDLLLFLGTLCIVFSEMIHVASLYILDTYMLSVLYAILFTAGFGLVYGYITSKMNTYYRILY</sequence>
<proteinExistence type="predicted"/>
<evidence type="ECO:0000313" key="3">
    <source>
        <dbReference type="Proteomes" id="UP000198846"/>
    </source>
</evidence>
<evidence type="ECO:0000313" key="2">
    <source>
        <dbReference type="EMBL" id="SEA09143.1"/>
    </source>
</evidence>
<dbReference type="STRING" id="283786.SAMN04487990_106135"/>
<dbReference type="OrthoDB" id="1443753at2"/>
<feature type="transmembrane region" description="Helical" evidence="1">
    <location>
        <begin position="179"/>
        <end position="202"/>
    </location>
</feature>
<gene>
    <name evidence="2" type="ORF">SAMN04487990_106135</name>
</gene>
<feature type="transmembrane region" description="Helical" evidence="1">
    <location>
        <begin position="81"/>
        <end position="102"/>
    </location>
</feature>
<dbReference type="EMBL" id="FNQK01000006">
    <property type="protein sequence ID" value="SEA09143.1"/>
    <property type="molecule type" value="Genomic_DNA"/>
</dbReference>
<feature type="transmembrane region" description="Helical" evidence="1">
    <location>
        <begin position="114"/>
        <end position="133"/>
    </location>
</feature>
<protein>
    <recommendedName>
        <fullName evidence="4">YhhN-like protein</fullName>
    </recommendedName>
</protein>